<dbReference type="Proteomes" id="UP000254601">
    <property type="component" value="Unassembled WGS sequence"/>
</dbReference>
<evidence type="ECO:0000256" key="2">
    <source>
        <dbReference type="SAM" id="Phobius"/>
    </source>
</evidence>
<organism evidence="3 4">
    <name type="scientific">Suttonella ornithocola</name>
    <dbReference type="NCBI Taxonomy" id="279832"/>
    <lineage>
        <taxon>Bacteria</taxon>
        <taxon>Pseudomonadati</taxon>
        <taxon>Pseudomonadota</taxon>
        <taxon>Gammaproteobacteria</taxon>
        <taxon>Cardiobacteriales</taxon>
        <taxon>Cardiobacteriaceae</taxon>
        <taxon>Suttonella</taxon>
    </lineage>
</organism>
<feature type="region of interest" description="Disordered" evidence="1">
    <location>
        <begin position="247"/>
        <end position="316"/>
    </location>
</feature>
<keyword evidence="2" id="KW-0812">Transmembrane</keyword>
<feature type="compositionally biased region" description="Basic and acidic residues" evidence="1">
    <location>
        <begin position="266"/>
        <end position="275"/>
    </location>
</feature>
<gene>
    <name evidence="3" type="ORF">NCTC13337_01161</name>
</gene>
<dbReference type="AlphaFoldDB" id="A0A380MT23"/>
<keyword evidence="2" id="KW-0472">Membrane</keyword>
<sequence>MSSSLQMRRLGRAVAYYPQLSRVFGSVTAAILFAQLFYWMPKATSDLGVFKTAEDLTAETGLSVQEQRTARKILREKGVLIETHKRLEHKLYFKIDEENFDGLMDAFFGDSSSNIPEMQNQHSGDIKSTFAEHKSNNRHIGNTGDYLQEITALDARPPAREKKAAEKNPPPVPPKRKAQAKFQPLAALLAAGVEEQTAADYLATRKKPLTQTALNGLVREAEKAGLALAEVCQLCAERGWQGFNANWDWQSQPRSSSGQGGQRQIRTMDDVKRDAQAQAARIKARWAAEAARKNQQTDTNGQANPSPDNPIFGELL</sequence>
<evidence type="ECO:0000313" key="3">
    <source>
        <dbReference type="EMBL" id="SUO95216.1"/>
    </source>
</evidence>
<evidence type="ECO:0000256" key="1">
    <source>
        <dbReference type="SAM" id="MobiDB-lite"/>
    </source>
</evidence>
<accession>A0A380MT23</accession>
<reference evidence="3 4" key="1">
    <citation type="submission" date="2018-06" db="EMBL/GenBank/DDBJ databases">
        <authorList>
            <consortium name="Pathogen Informatics"/>
            <person name="Doyle S."/>
        </authorList>
    </citation>
    <scope>NUCLEOTIDE SEQUENCE [LARGE SCALE GENOMIC DNA]</scope>
    <source>
        <strain evidence="3 4">NCTC13337</strain>
    </source>
</reference>
<feature type="compositionally biased region" description="Low complexity" evidence="1">
    <location>
        <begin position="250"/>
        <end position="265"/>
    </location>
</feature>
<dbReference type="RefSeq" id="WP_072577199.1">
    <property type="nucleotide sequence ID" value="NZ_LWHB01000142.1"/>
</dbReference>
<keyword evidence="4" id="KW-1185">Reference proteome</keyword>
<dbReference type="EMBL" id="UHIC01000001">
    <property type="protein sequence ID" value="SUO95216.1"/>
    <property type="molecule type" value="Genomic_DNA"/>
</dbReference>
<feature type="transmembrane region" description="Helical" evidence="2">
    <location>
        <begin position="20"/>
        <end position="40"/>
    </location>
</feature>
<name>A0A380MT23_9GAMM</name>
<evidence type="ECO:0000313" key="4">
    <source>
        <dbReference type="Proteomes" id="UP000254601"/>
    </source>
</evidence>
<protein>
    <submittedName>
        <fullName evidence="3">Uncharacterized protein</fullName>
    </submittedName>
</protein>
<feature type="compositionally biased region" description="Low complexity" evidence="1">
    <location>
        <begin position="276"/>
        <end position="289"/>
    </location>
</feature>
<feature type="compositionally biased region" description="Polar residues" evidence="1">
    <location>
        <begin position="296"/>
        <end position="306"/>
    </location>
</feature>
<dbReference type="OrthoDB" id="7510727at2"/>
<proteinExistence type="predicted"/>
<keyword evidence="2" id="KW-1133">Transmembrane helix</keyword>
<feature type="region of interest" description="Disordered" evidence="1">
    <location>
        <begin position="158"/>
        <end position="177"/>
    </location>
</feature>